<evidence type="ECO:0000313" key="2">
    <source>
        <dbReference type="EMBL" id="RLN63333.1"/>
    </source>
</evidence>
<sequence>MQMGEIYALRKTARDQLDPALPGDSDMLQHLWSGLFPTLPYEGRVNVRWRDVGFQVSWTVVALLLQGKIVHSV</sequence>
<proteinExistence type="predicted"/>
<evidence type="ECO:0000259" key="1">
    <source>
        <dbReference type="Pfam" id="PF04727"/>
    </source>
</evidence>
<dbReference type="Proteomes" id="UP000284657">
    <property type="component" value="Unassembled WGS sequence"/>
</dbReference>
<comment type="caution">
    <text evidence="2">The sequence shown here is derived from an EMBL/GenBank/DDBJ whole genome shotgun (WGS) entry which is preliminary data.</text>
</comment>
<name>A0A3R7KB16_9STRA</name>
<dbReference type="InterPro" id="IPR006816">
    <property type="entry name" value="ELMO_dom"/>
</dbReference>
<accession>A0A3R7KB16</accession>
<dbReference type="AlphaFoldDB" id="A0A3R7KB16"/>
<organism evidence="2 3">
    <name type="scientific">Phytophthora kernoviae</name>
    <dbReference type="NCBI Taxonomy" id="325452"/>
    <lineage>
        <taxon>Eukaryota</taxon>
        <taxon>Sar</taxon>
        <taxon>Stramenopiles</taxon>
        <taxon>Oomycota</taxon>
        <taxon>Peronosporomycetes</taxon>
        <taxon>Peronosporales</taxon>
        <taxon>Peronosporaceae</taxon>
        <taxon>Phytophthora</taxon>
    </lineage>
</organism>
<feature type="domain" description="ELMO" evidence="1">
    <location>
        <begin position="9"/>
        <end position="55"/>
    </location>
</feature>
<evidence type="ECO:0000313" key="3">
    <source>
        <dbReference type="Proteomes" id="UP000284657"/>
    </source>
</evidence>
<protein>
    <recommendedName>
        <fullName evidence="1">ELMO domain-containing protein</fullName>
    </recommendedName>
</protein>
<dbReference type="EMBL" id="MBAD02000743">
    <property type="protein sequence ID" value="RLN63333.1"/>
    <property type="molecule type" value="Genomic_DNA"/>
</dbReference>
<reference evidence="2 3" key="1">
    <citation type="submission" date="2018-07" db="EMBL/GenBank/DDBJ databases">
        <title>Genome sequencing of oomycete isolates from Chile give support for New Zealand origin for Phytophthora kernoviae and make available the first Nothophytophthora sp. genome.</title>
        <authorList>
            <person name="Studholme D.J."/>
            <person name="Sanfuentes E."/>
            <person name="Panda P."/>
            <person name="Hill R."/>
            <person name="Sambles C."/>
            <person name="Grant M."/>
            <person name="Williams N.M."/>
            <person name="Mcdougal R.L."/>
        </authorList>
    </citation>
    <scope>NUCLEOTIDE SEQUENCE [LARGE SCALE GENOMIC DNA]</scope>
    <source>
        <strain evidence="2">Chile7</strain>
    </source>
</reference>
<gene>
    <name evidence="2" type="ORF">BBJ29_008083</name>
</gene>
<dbReference type="Pfam" id="PF04727">
    <property type="entry name" value="ELMO_CED12"/>
    <property type="match status" value="1"/>
</dbReference>